<dbReference type="InterPro" id="IPR015943">
    <property type="entry name" value="WD40/YVTN_repeat-like_dom_sf"/>
</dbReference>
<dbReference type="Proteomes" id="UP000027064">
    <property type="component" value="Unassembled WGS sequence"/>
</dbReference>
<feature type="signal peptide" evidence="3">
    <location>
        <begin position="1"/>
        <end position="19"/>
    </location>
</feature>
<dbReference type="Gene3D" id="2.130.10.10">
    <property type="entry name" value="YVTN repeat-like/Quinoprotein amine dehydrogenase"/>
    <property type="match status" value="1"/>
</dbReference>
<accession>A0A066WM76</accession>
<dbReference type="InterPro" id="IPR050282">
    <property type="entry name" value="Cycloisomerase_2"/>
</dbReference>
<keyword evidence="5" id="KW-1185">Reference proteome</keyword>
<reference evidence="4 5" key="1">
    <citation type="submission" date="2014-05" db="EMBL/GenBank/DDBJ databases">
        <title>Genome Sequence of Flavobacterium sp. EM1321.</title>
        <authorList>
            <person name="Shin S.-K."/>
            <person name="Yi H."/>
        </authorList>
    </citation>
    <scope>NUCLEOTIDE SEQUENCE [LARGE SCALE GENOMIC DNA]</scope>
    <source>
        <strain evidence="4 5">EM1321</strain>
    </source>
</reference>
<dbReference type="PATRIC" id="fig|1492738.3.peg.1930"/>
<comment type="similarity">
    <text evidence="1">Belongs to the cycloisomerase 2 family.</text>
</comment>
<dbReference type="GO" id="GO:0006006">
    <property type="term" value="P:glucose metabolic process"/>
    <property type="evidence" value="ECO:0007669"/>
    <property type="project" value="UniProtKB-KW"/>
</dbReference>
<sequence>MKKTILLLLVLLCFQVVNSQNSYVFFGSYTTNKSDEGIYVYQLDTNTGKLNKITSISNISNPSYLTLSNNGEFVYACTESKTPNAGSVSSFKFDPKNKSLTFISSQKTNGENPVYLSLDHTEKWLIDANYTGSSLSVFPLAKNGIINPIVQHLPFTEGSINPERQKSSHIHSIFFSPDNDYIVAPDLGADKIRIFPFDSNKKEPVNIQNERFTKTTPGSGPRHFVFHPNKKWGYAIEEIAGAISAYNTKNGKFNLIERTKIESKSLSADFGSAEILISPDGKFLYVSNRGIENNISIYSIKKDGSLKSVATESTLGNHPRNFAIDPSGKFLIVANMNSGNIIVFKRNTKTGLLDKVSELGLKNISCVKIKNI</sequence>
<dbReference type="SUPFAM" id="SSF51004">
    <property type="entry name" value="C-terminal (heme d1) domain of cytochrome cd1-nitrite reductase"/>
    <property type="match status" value="1"/>
</dbReference>
<keyword evidence="3" id="KW-0732">Signal</keyword>
<dbReference type="OrthoDB" id="9790815at2"/>
<evidence type="ECO:0000256" key="2">
    <source>
        <dbReference type="ARBA" id="ARBA00022526"/>
    </source>
</evidence>
<evidence type="ECO:0000256" key="1">
    <source>
        <dbReference type="ARBA" id="ARBA00005564"/>
    </source>
</evidence>
<dbReference type="InterPro" id="IPR011048">
    <property type="entry name" value="Haem_d1_sf"/>
</dbReference>
<dbReference type="eggNOG" id="COG2706">
    <property type="taxonomic scope" value="Bacteria"/>
</dbReference>
<comment type="caution">
    <text evidence="4">The sequence shown here is derived from an EMBL/GenBank/DDBJ whole genome shotgun (WGS) entry which is preliminary data.</text>
</comment>
<organism evidence="4 5">
    <name type="scientific">Flavobacterium seoulense</name>
    <dbReference type="NCBI Taxonomy" id="1492738"/>
    <lineage>
        <taxon>Bacteria</taxon>
        <taxon>Pseudomonadati</taxon>
        <taxon>Bacteroidota</taxon>
        <taxon>Flavobacteriia</taxon>
        <taxon>Flavobacteriales</taxon>
        <taxon>Flavobacteriaceae</taxon>
        <taxon>Flavobacterium</taxon>
    </lineage>
</organism>
<dbReference type="Pfam" id="PF10282">
    <property type="entry name" value="Lactonase"/>
    <property type="match status" value="1"/>
</dbReference>
<evidence type="ECO:0000256" key="3">
    <source>
        <dbReference type="SAM" id="SignalP"/>
    </source>
</evidence>
<dbReference type="InterPro" id="IPR019405">
    <property type="entry name" value="Lactonase_7-beta_prop"/>
</dbReference>
<dbReference type="RefSeq" id="WP_035659913.1">
    <property type="nucleotide sequence ID" value="NZ_JNCA01000017.1"/>
</dbReference>
<dbReference type="EC" id="3.1.1.31" evidence="4"/>
<feature type="chain" id="PRO_5001629159" evidence="3">
    <location>
        <begin position="20"/>
        <end position="372"/>
    </location>
</feature>
<dbReference type="GO" id="GO:0017057">
    <property type="term" value="F:6-phosphogluconolactonase activity"/>
    <property type="evidence" value="ECO:0007669"/>
    <property type="project" value="UniProtKB-EC"/>
</dbReference>
<proteinExistence type="inferred from homology"/>
<dbReference type="PANTHER" id="PTHR30344:SF1">
    <property type="entry name" value="6-PHOSPHOGLUCONOLACTONASE"/>
    <property type="match status" value="1"/>
</dbReference>
<keyword evidence="2" id="KW-0119">Carbohydrate metabolism</keyword>
<dbReference type="PANTHER" id="PTHR30344">
    <property type="entry name" value="6-PHOSPHOGLUCONOLACTONASE-RELATED"/>
    <property type="match status" value="1"/>
</dbReference>
<protein>
    <submittedName>
        <fullName evidence="4">6-phosphogluconolactonase</fullName>
        <ecNumber evidence="4">3.1.1.31</ecNumber>
    </submittedName>
</protein>
<gene>
    <name evidence="4" type="ORF">FEM21_19410</name>
</gene>
<keyword evidence="4" id="KW-0378">Hydrolase</keyword>
<dbReference type="EMBL" id="JNCA01000017">
    <property type="protein sequence ID" value="KDN54936.1"/>
    <property type="molecule type" value="Genomic_DNA"/>
</dbReference>
<evidence type="ECO:0000313" key="5">
    <source>
        <dbReference type="Proteomes" id="UP000027064"/>
    </source>
</evidence>
<name>A0A066WM76_9FLAO</name>
<dbReference type="STRING" id="1492738.FEM21_19410"/>
<evidence type="ECO:0000313" key="4">
    <source>
        <dbReference type="EMBL" id="KDN54936.1"/>
    </source>
</evidence>
<dbReference type="AlphaFoldDB" id="A0A066WM76"/>
<keyword evidence="2" id="KW-0313">Glucose metabolism</keyword>